<sequence>MQDLLMVNLIAENTEKLDSDIKWQYKEKSGQYTAKVAKNEEVIKLKIGRAMLRVGSLIFLKLSTKDEGIVCIIEPQKGVFNKYDSEDEKKLAEAMKRLLGLASRQNSQRELRDSENEQARRQAIFRKIIAIKQS</sequence>
<comment type="caution">
    <text evidence="1">The sequence shown here is derived from an EMBL/GenBank/DDBJ whole genome shotgun (WGS) entry which is preliminary data.</text>
</comment>
<evidence type="ECO:0000313" key="1">
    <source>
        <dbReference type="EMBL" id="OGN00250.1"/>
    </source>
</evidence>
<proteinExistence type="predicted"/>
<protein>
    <submittedName>
        <fullName evidence="1">Uncharacterized protein</fullName>
    </submittedName>
</protein>
<dbReference type="AlphaFoldDB" id="A0A1F8EIS9"/>
<name>A0A1F8EIS9_9BACT</name>
<dbReference type="EMBL" id="MGJD01000024">
    <property type="protein sequence ID" value="OGN00250.1"/>
    <property type="molecule type" value="Genomic_DNA"/>
</dbReference>
<organism evidence="1 2">
    <name type="scientific">Candidatus Yanofskybacteria bacterium RIFCSPHIGHO2_01_FULL_41_53</name>
    <dbReference type="NCBI Taxonomy" id="1802663"/>
    <lineage>
        <taxon>Bacteria</taxon>
        <taxon>Candidatus Yanofskyibacteriota</taxon>
    </lineage>
</organism>
<reference evidence="1 2" key="1">
    <citation type="journal article" date="2016" name="Nat. Commun.">
        <title>Thousands of microbial genomes shed light on interconnected biogeochemical processes in an aquifer system.</title>
        <authorList>
            <person name="Anantharaman K."/>
            <person name="Brown C.T."/>
            <person name="Hug L.A."/>
            <person name="Sharon I."/>
            <person name="Castelle C.J."/>
            <person name="Probst A.J."/>
            <person name="Thomas B.C."/>
            <person name="Singh A."/>
            <person name="Wilkins M.J."/>
            <person name="Karaoz U."/>
            <person name="Brodie E.L."/>
            <person name="Williams K.H."/>
            <person name="Hubbard S.S."/>
            <person name="Banfield J.F."/>
        </authorList>
    </citation>
    <scope>NUCLEOTIDE SEQUENCE [LARGE SCALE GENOMIC DNA]</scope>
</reference>
<gene>
    <name evidence="1" type="ORF">A2650_04415</name>
</gene>
<evidence type="ECO:0000313" key="2">
    <source>
        <dbReference type="Proteomes" id="UP000177117"/>
    </source>
</evidence>
<dbReference type="Proteomes" id="UP000177117">
    <property type="component" value="Unassembled WGS sequence"/>
</dbReference>
<accession>A0A1F8EIS9</accession>